<protein>
    <recommendedName>
        <fullName evidence="1">UPF0229 protein C8N29_104184</fullName>
    </recommendedName>
</protein>
<dbReference type="InterPro" id="IPR036465">
    <property type="entry name" value="vWFA_dom_sf"/>
</dbReference>
<evidence type="ECO:0000313" key="4">
    <source>
        <dbReference type="Proteomes" id="UP000244223"/>
    </source>
</evidence>
<name>A0A2T5J1G8_9GAMM</name>
<dbReference type="OrthoDB" id="9788289at2"/>
<dbReference type="NCBIfam" id="NF003708">
    <property type="entry name" value="PRK05325.1-3"/>
    <property type="match status" value="1"/>
</dbReference>
<proteinExistence type="inferred from homology"/>
<dbReference type="InterPro" id="IPR006698">
    <property type="entry name" value="UPF0229"/>
</dbReference>
<feature type="region of interest" description="Disordered" evidence="2">
    <location>
        <begin position="84"/>
        <end position="111"/>
    </location>
</feature>
<organism evidence="3 4">
    <name type="scientific">Agitococcus lubricus</name>
    <dbReference type="NCBI Taxonomy" id="1077255"/>
    <lineage>
        <taxon>Bacteria</taxon>
        <taxon>Pseudomonadati</taxon>
        <taxon>Pseudomonadota</taxon>
        <taxon>Gammaproteobacteria</taxon>
        <taxon>Moraxellales</taxon>
        <taxon>Moraxellaceae</taxon>
        <taxon>Agitococcus</taxon>
    </lineage>
</organism>
<accession>A0A2T5J1G8</accession>
<dbReference type="AlphaFoldDB" id="A0A2T5J1G8"/>
<dbReference type="SUPFAM" id="SSF53300">
    <property type="entry name" value="vWA-like"/>
    <property type="match status" value="1"/>
</dbReference>
<dbReference type="HAMAP" id="MF_01232">
    <property type="entry name" value="UPF0229"/>
    <property type="match status" value="1"/>
</dbReference>
<dbReference type="NCBIfam" id="NF003707">
    <property type="entry name" value="PRK05325.1-2"/>
    <property type="match status" value="1"/>
</dbReference>
<dbReference type="PANTHER" id="PTHR30510:SF2">
    <property type="entry name" value="UPF0229 PROTEIN YEAH"/>
    <property type="match status" value="1"/>
</dbReference>
<comment type="caution">
    <text evidence="3">The sequence shown here is derived from an EMBL/GenBank/DDBJ whole genome shotgun (WGS) entry which is preliminary data.</text>
</comment>
<comment type="similarity">
    <text evidence="1">Belongs to the UPF0229 family.</text>
</comment>
<evidence type="ECO:0000256" key="1">
    <source>
        <dbReference type="HAMAP-Rule" id="MF_01232"/>
    </source>
</evidence>
<dbReference type="Pfam" id="PF04285">
    <property type="entry name" value="DUF444"/>
    <property type="match status" value="1"/>
</dbReference>
<dbReference type="PANTHER" id="PTHR30510">
    <property type="entry name" value="UPF0229 PROTEIN YEAH"/>
    <property type="match status" value="1"/>
</dbReference>
<reference evidence="3 4" key="1">
    <citation type="submission" date="2018-04" db="EMBL/GenBank/DDBJ databases">
        <title>Genomic Encyclopedia of Archaeal and Bacterial Type Strains, Phase II (KMG-II): from individual species to whole genera.</title>
        <authorList>
            <person name="Goeker M."/>
        </authorList>
    </citation>
    <scope>NUCLEOTIDE SEQUENCE [LARGE SCALE GENOMIC DNA]</scope>
    <source>
        <strain evidence="3 4">DSM 5822</strain>
    </source>
</reference>
<dbReference type="Proteomes" id="UP000244223">
    <property type="component" value="Unassembled WGS sequence"/>
</dbReference>
<evidence type="ECO:0000256" key="2">
    <source>
        <dbReference type="SAM" id="MobiDB-lite"/>
    </source>
</evidence>
<sequence length="424" mass="48334">MSYIIDRRLNGRHKSMVNRQRFLDRYKAQIRESVADAASKRSITDMERGESVSLPTKDISEPVFHHGSGGARDIVHTGNQEFVAGDKVPRPQGGSGGKGSGKASNQGNGEDEFNFTLTQEEFLNFLFEDLALPNLVKRRLAGLETWEWQNAGIVTEGNPAKINIVRSLRAATSRRIALGTGKKRSIRVKEEELNRLLAEETSPERVARIAELRAEIAKLKLRLEKIPFIDTFDLRYNHHIKVAKPTAQAVMFCVMDVSGSMSQVTKDMAKRFFLLLYLFLKRNYDKIEVVFIRHHTSAKEVDEQEFFYSRETGGTIVSSALKLMNDIIQTRYPPEEWNIYGAQASDGDNWSDDSPLCQQILIEQIIPAVQYFSYIEITPRQHQALWLAYEEVQAAYPEQFALQQIIEASDIYPVFRELFARKPA</sequence>
<dbReference type="RefSeq" id="WP_107865135.1">
    <property type="nucleotide sequence ID" value="NZ_QAON01000004.1"/>
</dbReference>
<gene>
    <name evidence="3" type="ORF">C8N29_104184</name>
</gene>
<dbReference type="EMBL" id="QAON01000004">
    <property type="protein sequence ID" value="PTQ90139.1"/>
    <property type="molecule type" value="Genomic_DNA"/>
</dbReference>
<evidence type="ECO:0000313" key="3">
    <source>
        <dbReference type="EMBL" id="PTQ90139.1"/>
    </source>
</evidence>
<keyword evidence="4" id="KW-1185">Reference proteome</keyword>